<name>A0A7J8N922_9ROSI</name>
<dbReference type="EMBL" id="JABEZX010000013">
    <property type="protein sequence ID" value="MBA0573330.1"/>
    <property type="molecule type" value="Genomic_DNA"/>
</dbReference>
<dbReference type="Proteomes" id="UP000593572">
    <property type="component" value="Unassembled WGS sequence"/>
</dbReference>
<feature type="non-terminal residue" evidence="2">
    <location>
        <position position="1"/>
    </location>
</feature>
<feature type="non-terminal residue" evidence="2">
    <location>
        <position position="246"/>
    </location>
</feature>
<evidence type="ECO:0000313" key="2">
    <source>
        <dbReference type="EMBL" id="MBA0573330.1"/>
    </source>
</evidence>
<gene>
    <name evidence="2" type="ORF">Golob_000608</name>
</gene>
<dbReference type="InterPro" id="IPR016138">
    <property type="entry name" value="Ribosome_inactivat_prot_sub1"/>
</dbReference>
<reference evidence="2 3" key="1">
    <citation type="journal article" date="2019" name="Genome Biol. Evol.">
        <title>Insights into the evolution of the New World diploid cottons (Gossypium, subgenus Houzingenia) based on genome sequencing.</title>
        <authorList>
            <person name="Grover C.E."/>
            <person name="Arick M.A. 2nd"/>
            <person name="Thrash A."/>
            <person name="Conover J.L."/>
            <person name="Sanders W.S."/>
            <person name="Peterson D.G."/>
            <person name="Frelichowski J.E."/>
            <person name="Scheffler J.A."/>
            <person name="Scheffler B.E."/>
            <person name="Wendel J.F."/>
        </authorList>
    </citation>
    <scope>NUCLEOTIDE SEQUENCE [LARGE SCALE GENOMIC DNA]</scope>
    <source>
        <strain evidence="2">157</strain>
        <tissue evidence="2">Leaf</tissue>
    </source>
</reference>
<protein>
    <recommendedName>
        <fullName evidence="4">rRNA N-glycosidase</fullName>
    </recommendedName>
</protein>
<feature type="region of interest" description="Disordered" evidence="1">
    <location>
        <begin position="1"/>
        <end position="28"/>
    </location>
</feature>
<accession>A0A7J8N922</accession>
<evidence type="ECO:0000313" key="3">
    <source>
        <dbReference type="Proteomes" id="UP000593572"/>
    </source>
</evidence>
<keyword evidence="3" id="KW-1185">Reference proteome</keyword>
<dbReference type="InterPro" id="IPR036041">
    <property type="entry name" value="Ribosome-inact_prot_sf"/>
</dbReference>
<dbReference type="GO" id="GO:0030598">
    <property type="term" value="F:rRNA N-glycosylase activity"/>
    <property type="evidence" value="ECO:0007669"/>
    <property type="project" value="InterPro"/>
</dbReference>
<dbReference type="InterPro" id="IPR001574">
    <property type="entry name" value="Ribosome_inactivat_prot"/>
</dbReference>
<dbReference type="Pfam" id="PF00161">
    <property type="entry name" value="RIP"/>
    <property type="match status" value="1"/>
</dbReference>
<dbReference type="GO" id="GO:0017148">
    <property type="term" value="P:negative regulation of translation"/>
    <property type="evidence" value="ECO:0007669"/>
    <property type="project" value="InterPro"/>
</dbReference>
<feature type="region of interest" description="Disordered" evidence="1">
    <location>
        <begin position="220"/>
        <end position="246"/>
    </location>
</feature>
<dbReference type="AlphaFoldDB" id="A0A7J8N922"/>
<dbReference type="Gene3D" id="3.40.420.10">
    <property type="entry name" value="Ricin (A subunit), domain 1"/>
    <property type="match status" value="1"/>
</dbReference>
<organism evidence="2 3">
    <name type="scientific">Gossypium lobatum</name>
    <dbReference type="NCBI Taxonomy" id="34289"/>
    <lineage>
        <taxon>Eukaryota</taxon>
        <taxon>Viridiplantae</taxon>
        <taxon>Streptophyta</taxon>
        <taxon>Embryophyta</taxon>
        <taxon>Tracheophyta</taxon>
        <taxon>Spermatophyta</taxon>
        <taxon>Magnoliopsida</taxon>
        <taxon>eudicotyledons</taxon>
        <taxon>Gunneridae</taxon>
        <taxon>Pentapetalae</taxon>
        <taxon>rosids</taxon>
        <taxon>malvids</taxon>
        <taxon>Malvales</taxon>
        <taxon>Malvaceae</taxon>
        <taxon>Malvoideae</taxon>
        <taxon>Gossypium</taxon>
    </lineage>
</organism>
<feature type="compositionally biased region" description="Polar residues" evidence="1">
    <location>
        <begin position="222"/>
        <end position="246"/>
    </location>
</feature>
<sequence length="246" mass="27701">IRAPVGHRPPHRPPASGDGTAVYGGQKRGKRPFRLSRPFQAQIWAQNSQNPAEYAKKSQKPFGFRPPILEGGSFNRFSAVSESKARYEDRMEIRKAWLRRKDFALKTLGFLNLFWAVRFTTEGANRGSYQRFMNELYDALTERADKSGVIPVLPSPLPEPNDHRQYVLAELSNEYQSIRLALNVSDVYILGYHPGDSDTSYFFKGVEEDNSGRYIEVVAPSETATAKNSGVKQSHTDNGGSKPQFN</sequence>
<comment type="caution">
    <text evidence="2">The sequence shown here is derived from an EMBL/GenBank/DDBJ whole genome shotgun (WGS) entry which is preliminary data.</text>
</comment>
<dbReference type="SUPFAM" id="SSF56371">
    <property type="entry name" value="Ribosome inactivating proteins (RIP)"/>
    <property type="match status" value="1"/>
</dbReference>
<evidence type="ECO:0000256" key="1">
    <source>
        <dbReference type="SAM" id="MobiDB-lite"/>
    </source>
</evidence>
<proteinExistence type="predicted"/>
<evidence type="ECO:0008006" key="4">
    <source>
        <dbReference type="Google" id="ProtNLM"/>
    </source>
</evidence>